<name>A0A5C8HZH1_9MICO</name>
<feature type="region of interest" description="Disordered" evidence="1">
    <location>
        <begin position="148"/>
        <end position="220"/>
    </location>
</feature>
<keyword evidence="3" id="KW-1185">Reference proteome</keyword>
<evidence type="ECO:0000313" key="3">
    <source>
        <dbReference type="Proteomes" id="UP000321034"/>
    </source>
</evidence>
<dbReference type="NCBIfam" id="NF038175">
    <property type="entry name" value="IniB_NTERM"/>
    <property type="match status" value="1"/>
</dbReference>
<feature type="compositionally biased region" description="Low complexity" evidence="1">
    <location>
        <begin position="211"/>
        <end position="220"/>
    </location>
</feature>
<evidence type="ECO:0000313" key="2">
    <source>
        <dbReference type="EMBL" id="TXK10441.1"/>
    </source>
</evidence>
<evidence type="ECO:0000256" key="1">
    <source>
        <dbReference type="SAM" id="MobiDB-lite"/>
    </source>
</evidence>
<proteinExistence type="predicted"/>
<accession>A0A5C8HZH1</accession>
<dbReference type="OrthoDB" id="5078400at2"/>
<organism evidence="2 3">
    <name type="scientific">Microbacterium hatanonis</name>
    <dbReference type="NCBI Taxonomy" id="404366"/>
    <lineage>
        <taxon>Bacteria</taxon>
        <taxon>Bacillati</taxon>
        <taxon>Actinomycetota</taxon>
        <taxon>Actinomycetes</taxon>
        <taxon>Micrococcales</taxon>
        <taxon>Microbacteriaceae</taxon>
        <taxon>Microbacterium</taxon>
    </lineage>
</organism>
<dbReference type="AlphaFoldDB" id="A0A5C8HZH1"/>
<comment type="caution">
    <text evidence="2">The sequence shown here is derived from an EMBL/GenBank/DDBJ whole genome shotgun (WGS) entry which is preliminary data.</text>
</comment>
<gene>
    <name evidence="2" type="ORF">FVP77_16575</name>
</gene>
<reference evidence="2 3" key="1">
    <citation type="submission" date="2019-08" db="EMBL/GenBank/DDBJ databases">
        <authorList>
            <person name="Dong K."/>
        </authorList>
    </citation>
    <scope>NUCLEOTIDE SEQUENCE [LARGE SCALE GENOMIC DNA]</scope>
    <source>
        <strain evidence="2 3">JCM14558</strain>
    </source>
</reference>
<feature type="compositionally biased region" description="Polar residues" evidence="1">
    <location>
        <begin position="195"/>
        <end position="210"/>
    </location>
</feature>
<feature type="compositionally biased region" description="Acidic residues" evidence="1">
    <location>
        <begin position="167"/>
        <end position="180"/>
    </location>
</feature>
<dbReference type="EMBL" id="VRSV01000002">
    <property type="protein sequence ID" value="TXK10441.1"/>
    <property type="molecule type" value="Genomic_DNA"/>
</dbReference>
<protein>
    <submittedName>
        <fullName evidence="2">Uncharacterized protein</fullName>
    </submittedName>
</protein>
<dbReference type="RefSeq" id="WP_147895610.1">
    <property type="nucleotide sequence ID" value="NZ_BAAANR010000001.1"/>
</dbReference>
<dbReference type="InterPro" id="IPR049709">
    <property type="entry name" value="IniB-like_N"/>
</dbReference>
<dbReference type="Proteomes" id="UP000321034">
    <property type="component" value="Unassembled WGS sequence"/>
</dbReference>
<feature type="compositionally biased region" description="Low complexity" evidence="1">
    <location>
        <begin position="181"/>
        <end position="194"/>
    </location>
</feature>
<sequence>MSVTLASVADALIEFILSLLRDPEAAAEFEEDPDGMLASRGLSSVSHADVCSVAPVLVERHDVIPSPKPTPAPTPDHHTPDNPVVREIKNITNQFTSIDDRDTIIDQSVNQNIWAEGDVNQVFDNEANVASGDGSMAAGDDIAIDKTQDNSTNINAGGDANVGNDTDVTDIDDSYNEDTDASTTTDNSTDVSLDGSANDSSTNVDVNDSLNDTSTETTDVDTTVNSDAVFDSTDTVIVDDSSADDTF</sequence>